<accession>A0A9Q0NUD6</accession>
<reference evidence="2" key="2">
    <citation type="journal article" date="2023" name="Int. J. Mol. Sci.">
        <title>De Novo Assembly and Annotation of 11 Diverse Shrub Willow (Salix) Genomes Reveals Novel Gene Organization in Sex-Linked Regions.</title>
        <authorList>
            <person name="Hyden B."/>
            <person name="Feng K."/>
            <person name="Yates T.B."/>
            <person name="Jawdy S."/>
            <person name="Cereghino C."/>
            <person name="Smart L.B."/>
            <person name="Muchero W."/>
        </authorList>
    </citation>
    <scope>NUCLEOTIDE SEQUENCE</scope>
    <source>
        <tissue evidence="2">Shoot tip</tissue>
    </source>
</reference>
<evidence type="ECO:0000313" key="2">
    <source>
        <dbReference type="EMBL" id="KAJ6676072.1"/>
    </source>
</evidence>
<feature type="region of interest" description="Disordered" evidence="1">
    <location>
        <begin position="1"/>
        <end position="54"/>
    </location>
</feature>
<dbReference type="AlphaFoldDB" id="A0A9Q0NUD6"/>
<name>A0A9Q0NUD6_9ROSI</name>
<dbReference type="Proteomes" id="UP001151752">
    <property type="component" value="Unassembled WGS sequence"/>
</dbReference>
<gene>
    <name evidence="2" type="ORF">OIU74_005792</name>
</gene>
<dbReference type="EMBL" id="JAPFFM010000117">
    <property type="protein sequence ID" value="KAJ6676072.1"/>
    <property type="molecule type" value="Genomic_DNA"/>
</dbReference>
<protein>
    <submittedName>
        <fullName evidence="2">Uncharacterized protein</fullName>
    </submittedName>
</protein>
<comment type="caution">
    <text evidence="2">The sequence shown here is derived from an EMBL/GenBank/DDBJ whole genome shotgun (WGS) entry which is preliminary data.</text>
</comment>
<reference evidence="2" key="1">
    <citation type="submission" date="2022-11" db="EMBL/GenBank/DDBJ databases">
        <authorList>
            <person name="Hyden B.L."/>
            <person name="Feng K."/>
            <person name="Yates T."/>
            <person name="Jawdy S."/>
            <person name="Smart L.B."/>
            <person name="Muchero W."/>
        </authorList>
    </citation>
    <scope>NUCLEOTIDE SEQUENCE</scope>
    <source>
        <tissue evidence="2">Shoot tip</tissue>
    </source>
</reference>
<evidence type="ECO:0000256" key="1">
    <source>
        <dbReference type="SAM" id="MobiDB-lite"/>
    </source>
</evidence>
<keyword evidence="3" id="KW-1185">Reference proteome</keyword>
<sequence length="54" mass="6242">MRRHVHVTTIPTSEPRPREQVETPERDRARTAGPRRIPEGQETNRRGTRQGGNL</sequence>
<feature type="compositionally biased region" description="Basic and acidic residues" evidence="1">
    <location>
        <begin position="15"/>
        <end position="45"/>
    </location>
</feature>
<evidence type="ECO:0000313" key="3">
    <source>
        <dbReference type="Proteomes" id="UP001151752"/>
    </source>
</evidence>
<organism evidence="2 3">
    <name type="scientific">Salix koriyanagi</name>
    <dbReference type="NCBI Taxonomy" id="2511006"/>
    <lineage>
        <taxon>Eukaryota</taxon>
        <taxon>Viridiplantae</taxon>
        <taxon>Streptophyta</taxon>
        <taxon>Embryophyta</taxon>
        <taxon>Tracheophyta</taxon>
        <taxon>Spermatophyta</taxon>
        <taxon>Magnoliopsida</taxon>
        <taxon>eudicotyledons</taxon>
        <taxon>Gunneridae</taxon>
        <taxon>Pentapetalae</taxon>
        <taxon>rosids</taxon>
        <taxon>fabids</taxon>
        <taxon>Malpighiales</taxon>
        <taxon>Salicaceae</taxon>
        <taxon>Saliceae</taxon>
        <taxon>Salix</taxon>
    </lineage>
</organism>
<proteinExistence type="predicted"/>